<feature type="region of interest" description="Disordered" evidence="5">
    <location>
        <begin position="219"/>
        <end position="239"/>
    </location>
</feature>
<evidence type="ECO:0000256" key="3">
    <source>
        <dbReference type="ARBA" id="ARBA00023136"/>
    </source>
</evidence>
<name>A0A1C0U3Q9_9GAMM</name>
<dbReference type="Pfam" id="PF07655">
    <property type="entry name" value="Secretin_N_2"/>
    <property type="match status" value="1"/>
</dbReference>
<dbReference type="InterPro" id="IPR011514">
    <property type="entry name" value="Secretin_N_2"/>
</dbReference>
<feature type="domain" description="Secretin N-terminal" evidence="8">
    <location>
        <begin position="198"/>
        <end position="277"/>
    </location>
</feature>
<keyword evidence="9" id="KW-0449">Lipoprotein</keyword>
<keyword evidence="2 6" id="KW-0732">Signal</keyword>
<dbReference type="PATRIC" id="fig|286156.4.peg.2596"/>
<reference evidence="9 10" key="1">
    <citation type="submission" date="2015-12" db="EMBL/GenBank/DDBJ databases">
        <title>Genome comparisons provide insights into the role of secondary metabolites in the pathogenic phase of the Photorhabdus life cycle.</title>
        <authorList>
            <person name="Tobias N.J."/>
            <person name="Mishra B."/>
            <person name="Gupta D.K."/>
            <person name="Thines M."/>
            <person name="Stinear T.P."/>
            <person name="Bode H.B."/>
        </authorList>
    </citation>
    <scope>NUCLEOTIDE SEQUENCE [LARGE SCALE GENOMIC DNA]</scope>
    <source>
        <strain evidence="9 10">PB68.1</strain>
    </source>
</reference>
<feature type="coiled-coil region" evidence="4">
    <location>
        <begin position="23"/>
        <end position="50"/>
    </location>
</feature>
<dbReference type="NCBIfam" id="TIGR02520">
    <property type="entry name" value="pilus_B_mal_scr"/>
    <property type="match status" value="1"/>
</dbReference>
<dbReference type="InterPro" id="IPR004846">
    <property type="entry name" value="T2SS/T3SS_dom"/>
</dbReference>
<dbReference type="Pfam" id="PF00263">
    <property type="entry name" value="Secretin"/>
    <property type="match status" value="1"/>
</dbReference>
<dbReference type="GO" id="GO:0009306">
    <property type="term" value="P:protein secretion"/>
    <property type="evidence" value="ECO:0007669"/>
    <property type="project" value="InterPro"/>
</dbReference>
<dbReference type="Proteomes" id="UP000093476">
    <property type="component" value="Unassembled WGS sequence"/>
</dbReference>
<gene>
    <name evidence="9" type="primary">bfpB_2</name>
    <name evidence="9" type="ORF">Ppb6_02293</name>
</gene>
<keyword evidence="10" id="KW-1185">Reference proteome</keyword>
<evidence type="ECO:0000259" key="8">
    <source>
        <dbReference type="Pfam" id="PF07655"/>
    </source>
</evidence>
<dbReference type="RefSeq" id="WP_065823318.1">
    <property type="nucleotide sequence ID" value="NZ_CAWMQZ010000085.1"/>
</dbReference>
<evidence type="ECO:0000256" key="4">
    <source>
        <dbReference type="SAM" id="Coils"/>
    </source>
</evidence>
<dbReference type="PANTHER" id="PTHR30332:SF24">
    <property type="entry name" value="SECRETIN GSPD-RELATED"/>
    <property type="match status" value="1"/>
</dbReference>
<evidence type="ECO:0000256" key="5">
    <source>
        <dbReference type="SAM" id="MobiDB-lite"/>
    </source>
</evidence>
<dbReference type="PANTHER" id="PTHR30332">
    <property type="entry name" value="PROBABLE GENERAL SECRETION PATHWAY PROTEIN D"/>
    <property type="match status" value="1"/>
</dbReference>
<dbReference type="EMBL" id="LOMY01000085">
    <property type="protein sequence ID" value="OCQ52557.1"/>
    <property type="molecule type" value="Genomic_DNA"/>
</dbReference>
<sequence length="543" mass="58106" precursor="true">MRNKIFVLTPILAALVLSGCASIERINNNMQHADNDYARAQEQMSRLKSTGPVVGEARSQWINPVPIIEKRQIQKSVPDCTITLNRQGNITLNEISQRIAGVCRIPVTVTPDVSMVLGSTGGKTQQLTNNIPPPDANGMVPLATMGNSFPAISANPSGTLNGLYWSGSLSGLLNSVTSRLGVSWRYEKGRIYLYYLETRSFNIAFMDSKAEFNSKVVSGTTSTAGNSGGQSGNAITGDANTSQTTTMEIKSSLYADLQNSIKTMLTPNVGRMFLSSGHLTVTDAPQVLDAVGQFVAERNKELNRQVVLNVEVLSIEKHNKDQIGIDWNAIFNSGSVGMTLTSGFSGAAENAMTGGLSIVDGKLAGSKGFIKALSEQAKVSVVTQQSSATTNMTSLPLQVAEQEDYVAQVTTESTANVGTSTSIQPATITTGFNMTLLPYIMPDANNLQLQFSISLSDPPTRRTFTSGGSSVELLNTKLKTVNQRVNMKSGQTIVLSGFQQTNRKAGKEGVGQPWFFGLGGGQQNEDADTMLVILITPVILQEV</sequence>
<evidence type="ECO:0000256" key="2">
    <source>
        <dbReference type="ARBA" id="ARBA00022729"/>
    </source>
</evidence>
<dbReference type="GO" id="GO:0019867">
    <property type="term" value="C:outer membrane"/>
    <property type="evidence" value="ECO:0007669"/>
    <property type="project" value="InterPro"/>
</dbReference>
<dbReference type="GO" id="GO:0009297">
    <property type="term" value="P:pilus assembly"/>
    <property type="evidence" value="ECO:0007669"/>
    <property type="project" value="InterPro"/>
</dbReference>
<dbReference type="AlphaFoldDB" id="A0A1C0U3Q9"/>
<dbReference type="PROSITE" id="PS51257">
    <property type="entry name" value="PROKAR_LIPOPROTEIN"/>
    <property type="match status" value="1"/>
</dbReference>
<evidence type="ECO:0000313" key="9">
    <source>
        <dbReference type="EMBL" id="OCQ52557.1"/>
    </source>
</evidence>
<accession>A0A1C0U3Q9</accession>
<dbReference type="STRING" id="286156.Ppb6_02293"/>
<keyword evidence="4" id="KW-0175">Coiled coil</keyword>
<evidence type="ECO:0000259" key="7">
    <source>
        <dbReference type="Pfam" id="PF00263"/>
    </source>
</evidence>
<comment type="caution">
    <text evidence="9">The sequence shown here is derived from an EMBL/GenBank/DDBJ whole genome shotgun (WGS) entry which is preliminary data.</text>
</comment>
<keyword evidence="3" id="KW-0472">Membrane</keyword>
<organism evidence="9 10">
    <name type="scientific">Photorhabdus australis subsp. thailandensis</name>
    <dbReference type="NCBI Taxonomy" id="2805096"/>
    <lineage>
        <taxon>Bacteria</taxon>
        <taxon>Pseudomonadati</taxon>
        <taxon>Pseudomonadota</taxon>
        <taxon>Gammaproteobacteria</taxon>
        <taxon>Enterobacterales</taxon>
        <taxon>Morganellaceae</taxon>
        <taxon>Photorhabdus</taxon>
    </lineage>
</organism>
<feature type="signal peptide" evidence="6">
    <location>
        <begin position="1"/>
        <end position="23"/>
    </location>
</feature>
<feature type="domain" description="Type II/III secretion system secretin-like" evidence="7">
    <location>
        <begin position="372"/>
        <end position="540"/>
    </location>
</feature>
<protein>
    <submittedName>
        <fullName evidence="9">Outer membrane lipoprotein BfpB</fullName>
    </submittedName>
</protein>
<comment type="subcellular location">
    <subcellularLocation>
        <location evidence="1">Membrane</location>
    </subcellularLocation>
</comment>
<proteinExistence type="predicted"/>
<dbReference type="InterPro" id="IPR013359">
    <property type="entry name" value="Pilus_4B_PilN"/>
</dbReference>
<feature type="chain" id="PRO_5008646676" evidence="6">
    <location>
        <begin position="24"/>
        <end position="543"/>
    </location>
</feature>
<evidence type="ECO:0000256" key="1">
    <source>
        <dbReference type="ARBA" id="ARBA00004370"/>
    </source>
</evidence>
<dbReference type="InterPro" id="IPR050810">
    <property type="entry name" value="Bact_Secretion_Sys_Channel"/>
</dbReference>
<evidence type="ECO:0000256" key="6">
    <source>
        <dbReference type="SAM" id="SignalP"/>
    </source>
</evidence>
<evidence type="ECO:0000313" key="10">
    <source>
        <dbReference type="Proteomes" id="UP000093476"/>
    </source>
</evidence>